<dbReference type="PANTHER" id="PTHR33116:SF79">
    <property type="entry name" value="REVERSE TRANSCRIPTASE DOMAIN, ZINC FINGER, CCHC-TYPE-RELATED"/>
    <property type="match status" value="1"/>
</dbReference>
<feature type="domain" description="Reverse transcriptase zinc-binding" evidence="1">
    <location>
        <begin position="153"/>
        <end position="213"/>
    </location>
</feature>
<keyword evidence="2" id="KW-0548">Nucleotidyltransferase</keyword>
<organism evidence="2 3">
    <name type="scientific">Tanacetum coccineum</name>
    <dbReference type="NCBI Taxonomy" id="301880"/>
    <lineage>
        <taxon>Eukaryota</taxon>
        <taxon>Viridiplantae</taxon>
        <taxon>Streptophyta</taxon>
        <taxon>Embryophyta</taxon>
        <taxon>Tracheophyta</taxon>
        <taxon>Spermatophyta</taxon>
        <taxon>Magnoliopsida</taxon>
        <taxon>eudicotyledons</taxon>
        <taxon>Gunneridae</taxon>
        <taxon>Pentapetalae</taxon>
        <taxon>asterids</taxon>
        <taxon>campanulids</taxon>
        <taxon>Asterales</taxon>
        <taxon>Asteraceae</taxon>
        <taxon>Asteroideae</taxon>
        <taxon>Anthemideae</taxon>
        <taxon>Anthemidinae</taxon>
        <taxon>Tanacetum</taxon>
    </lineage>
</organism>
<dbReference type="EMBL" id="BQNB010012261">
    <property type="protein sequence ID" value="GJT01314.1"/>
    <property type="molecule type" value="Genomic_DNA"/>
</dbReference>
<sequence>MAEKNLTWIKWKKSMARKKDGGLGISLYSFNRALLYKWKWRFHTMSDVLWVKIIKISKELDSKNVSLDALVKKRIGDGWLRRRPRGGAELGCRIEQGGDLEVPRWTWKKIGNGILEVENRLGGGQKNKTSWRGTNFCPCIIDTGFLVIDNTPTRWSKDVPIKINVFIWKLLPICDNLEKKGLGIPSTLCGICDDVVETGSHVFMRCQFALEIWRQIARWWDLDIPHMLSMKELLGWVDNLKISKKSKEGFVHRCDYRGLDHLEVSE</sequence>
<evidence type="ECO:0000259" key="1">
    <source>
        <dbReference type="Pfam" id="PF13966"/>
    </source>
</evidence>
<dbReference type="InterPro" id="IPR026960">
    <property type="entry name" value="RVT-Znf"/>
</dbReference>
<keyword evidence="3" id="KW-1185">Reference proteome</keyword>
<dbReference type="Proteomes" id="UP001151760">
    <property type="component" value="Unassembled WGS sequence"/>
</dbReference>
<keyword evidence="2" id="KW-0808">Transferase</keyword>
<dbReference type="GO" id="GO:0003964">
    <property type="term" value="F:RNA-directed DNA polymerase activity"/>
    <property type="evidence" value="ECO:0007669"/>
    <property type="project" value="UniProtKB-KW"/>
</dbReference>
<keyword evidence="2" id="KW-0695">RNA-directed DNA polymerase</keyword>
<evidence type="ECO:0000313" key="2">
    <source>
        <dbReference type="EMBL" id="GJT01314.1"/>
    </source>
</evidence>
<gene>
    <name evidence="2" type="ORF">Tco_0822483</name>
</gene>
<name>A0ABQ5AK43_9ASTR</name>
<dbReference type="PANTHER" id="PTHR33116">
    <property type="entry name" value="REVERSE TRANSCRIPTASE ZINC-BINDING DOMAIN-CONTAINING PROTEIN-RELATED-RELATED"/>
    <property type="match status" value="1"/>
</dbReference>
<protein>
    <submittedName>
        <fullName evidence="2">RNA-directed DNA polymerase, eukaryota</fullName>
    </submittedName>
</protein>
<proteinExistence type="predicted"/>
<accession>A0ABQ5AK43</accession>
<dbReference type="Pfam" id="PF13966">
    <property type="entry name" value="zf-RVT"/>
    <property type="match status" value="1"/>
</dbReference>
<evidence type="ECO:0000313" key="3">
    <source>
        <dbReference type="Proteomes" id="UP001151760"/>
    </source>
</evidence>
<reference evidence="2" key="2">
    <citation type="submission" date="2022-01" db="EMBL/GenBank/DDBJ databases">
        <authorList>
            <person name="Yamashiro T."/>
            <person name="Shiraishi A."/>
            <person name="Satake H."/>
            <person name="Nakayama K."/>
        </authorList>
    </citation>
    <scope>NUCLEOTIDE SEQUENCE</scope>
</reference>
<comment type="caution">
    <text evidence="2">The sequence shown here is derived from an EMBL/GenBank/DDBJ whole genome shotgun (WGS) entry which is preliminary data.</text>
</comment>
<reference evidence="2" key="1">
    <citation type="journal article" date="2022" name="Int. J. Mol. Sci.">
        <title>Draft Genome of Tanacetum Coccineum: Genomic Comparison of Closely Related Tanacetum-Family Plants.</title>
        <authorList>
            <person name="Yamashiro T."/>
            <person name="Shiraishi A."/>
            <person name="Nakayama K."/>
            <person name="Satake H."/>
        </authorList>
    </citation>
    <scope>NUCLEOTIDE SEQUENCE</scope>
</reference>